<evidence type="ECO:0000256" key="6">
    <source>
        <dbReference type="SAM" id="MobiDB-lite"/>
    </source>
</evidence>
<dbReference type="Pfam" id="PF14244">
    <property type="entry name" value="Retrotran_gag_3"/>
    <property type="match status" value="1"/>
</dbReference>
<dbReference type="OrthoDB" id="682732at2759"/>
<evidence type="ECO:0000256" key="5">
    <source>
        <dbReference type="ARBA" id="ARBA00023085"/>
    </source>
</evidence>
<feature type="domain" description="Pectinesterase catalytic" evidence="7">
    <location>
        <begin position="55"/>
        <end position="117"/>
    </location>
</feature>
<feature type="region of interest" description="Disordered" evidence="6">
    <location>
        <begin position="202"/>
        <end position="221"/>
    </location>
</feature>
<organism evidence="9 10">
    <name type="scientific">Trifolium subterraneum</name>
    <name type="common">Subterranean clover</name>
    <dbReference type="NCBI Taxonomy" id="3900"/>
    <lineage>
        <taxon>Eukaryota</taxon>
        <taxon>Viridiplantae</taxon>
        <taxon>Streptophyta</taxon>
        <taxon>Embryophyta</taxon>
        <taxon>Tracheophyta</taxon>
        <taxon>Spermatophyta</taxon>
        <taxon>Magnoliopsida</taxon>
        <taxon>eudicotyledons</taxon>
        <taxon>Gunneridae</taxon>
        <taxon>Pentapetalae</taxon>
        <taxon>rosids</taxon>
        <taxon>fabids</taxon>
        <taxon>Fabales</taxon>
        <taxon>Fabaceae</taxon>
        <taxon>Papilionoideae</taxon>
        <taxon>50 kb inversion clade</taxon>
        <taxon>NPAAA clade</taxon>
        <taxon>Hologalegina</taxon>
        <taxon>IRL clade</taxon>
        <taxon>Trifolieae</taxon>
        <taxon>Trifolium</taxon>
    </lineage>
</organism>
<dbReference type="GO" id="GO:0042545">
    <property type="term" value="P:cell wall modification"/>
    <property type="evidence" value="ECO:0007669"/>
    <property type="project" value="InterPro"/>
</dbReference>
<dbReference type="SUPFAM" id="SSF51126">
    <property type="entry name" value="Pectin lyase-like"/>
    <property type="match status" value="1"/>
</dbReference>
<evidence type="ECO:0000259" key="8">
    <source>
        <dbReference type="Pfam" id="PF14244"/>
    </source>
</evidence>
<dbReference type="AlphaFoldDB" id="A0A2Z6P5X6"/>
<protein>
    <submittedName>
        <fullName evidence="9">Uncharacterized protein</fullName>
    </submittedName>
</protein>
<proteinExistence type="predicted"/>
<evidence type="ECO:0000256" key="1">
    <source>
        <dbReference type="ARBA" id="ARBA00004191"/>
    </source>
</evidence>
<dbReference type="Proteomes" id="UP000242715">
    <property type="component" value="Unassembled WGS sequence"/>
</dbReference>
<dbReference type="InterPro" id="IPR029472">
    <property type="entry name" value="Copia-like_N"/>
</dbReference>
<name>A0A2Z6P5X6_TRISU</name>
<keyword evidence="5" id="KW-0063">Aspartyl esterase</keyword>
<feature type="domain" description="Retrotransposon Copia-like N-terminal" evidence="8">
    <location>
        <begin position="329"/>
        <end position="363"/>
    </location>
</feature>
<dbReference type="InterPro" id="IPR011050">
    <property type="entry name" value="Pectin_lyase_fold/virulence"/>
</dbReference>
<reference evidence="10" key="1">
    <citation type="journal article" date="2017" name="Front. Plant Sci.">
        <title>Climate Clever Clovers: New Paradigm to Reduce the Environmental Footprint of Ruminants by Breeding Low Methanogenic Forages Utilizing Haplotype Variation.</title>
        <authorList>
            <person name="Kaur P."/>
            <person name="Appels R."/>
            <person name="Bayer P.E."/>
            <person name="Keeble-Gagnere G."/>
            <person name="Wang J."/>
            <person name="Hirakawa H."/>
            <person name="Shirasawa K."/>
            <person name="Vercoe P."/>
            <person name="Stefanova K."/>
            <person name="Durmic Z."/>
            <person name="Nichols P."/>
            <person name="Revell C."/>
            <person name="Isobe S.N."/>
            <person name="Edwards D."/>
            <person name="Erskine W."/>
        </authorList>
    </citation>
    <scope>NUCLEOTIDE SEQUENCE [LARGE SCALE GENOMIC DNA]</scope>
    <source>
        <strain evidence="10">cv. Daliak</strain>
    </source>
</reference>
<dbReference type="GO" id="GO:0045490">
    <property type="term" value="P:pectin catabolic process"/>
    <property type="evidence" value="ECO:0007669"/>
    <property type="project" value="UniProtKB-UniPathway"/>
</dbReference>
<dbReference type="GO" id="GO:0030599">
    <property type="term" value="F:pectinesterase activity"/>
    <property type="evidence" value="ECO:0007669"/>
    <property type="project" value="InterPro"/>
</dbReference>
<accession>A0A2Z6P5X6</accession>
<evidence type="ECO:0000256" key="2">
    <source>
        <dbReference type="ARBA" id="ARBA00005184"/>
    </source>
</evidence>
<dbReference type="InterPro" id="IPR012334">
    <property type="entry name" value="Pectin_lyas_fold"/>
</dbReference>
<keyword evidence="3" id="KW-0134">Cell wall</keyword>
<feature type="domain" description="Pectinesterase catalytic" evidence="7">
    <location>
        <begin position="9"/>
        <end position="54"/>
    </location>
</feature>
<sequence length="415" mass="46579">MLTMIEEDTVSGKRFIAKEISFRNTTGPTNQQAVALKSDSDFSVFYRCEISGYQVFQNCTILVKKGLPVQKNTITAQGGIYQRRPIGFSFQFCNIFADSDLLPTIKSTSTFLGRPWHICIFKKYNNFGPGADLRNRVKWSGGCHVLNDSTQTRIFTLAQFILGINGYLRQAYRLSVDFRGSKQYIGEISIRSKSFPLSTILSRVAPPPPGDPSTYPSNPFYVHPSDGPSSVKVTSTTRKPYFLGQHSWRILAPNILLGAKSLQEAINSEKKPLDGFENFEMGMVGGPGPPRSQSAKFKADMLIGGSRPPRSIPCERLFVGLGSPRSHWPLLDGANYHSWARSMRRALGSKLKFEFLDGSILMPLDAFDPPFRAWNRCNMLTHSWLINFVESSIARSIVFMDNASNVWLDLKERFS</sequence>
<dbReference type="PANTHER" id="PTHR31707">
    <property type="entry name" value="PECTINESTERASE"/>
    <property type="match status" value="1"/>
</dbReference>
<keyword evidence="10" id="KW-1185">Reference proteome</keyword>
<dbReference type="UniPathway" id="UPA00545">
    <property type="reaction ID" value="UER00823"/>
</dbReference>
<dbReference type="EMBL" id="DF973690">
    <property type="protein sequence ID" value="GAU37827.1"/>
    <property type="molecule type" value="Genomic_DNA"/>
</dbReference>
<evidence type="ECO:0000259" key="7">
    <source>
        <dbReference type="Pfam" id="PF01095"/>
    </source>
</evidence>
<dbReference type="Pfam" id="PF01095">
    <property type="entry name" value="Pectinesterase"/>
    <property type="match status" value="2"/>
</dbReference>
<keyword evidence="4" id="KW-0378">Hydrolase</keyword>
<comment type="pathway">
    <text evidence="2">Glycan metabolism; pectin degradation; 2-dehydro-3-deoxy-D-gluconate from pectin: step 1/5.</text>
</comment>
<comment type="subcellular location">
    <subcellularLocation>
        <location evidence="1">Secreted</location>
        <location evidence="1">Cell wall</location>
    </subcellularLocation>
</comment>
<evidence type="ECO:0000256" key="4">
    <source>
        <dbReference type="ARBA" id="ARBA00022801"/>
    </source>
</evidence>
<evidence type="ECO:0000313" key="9">
    <source>
        <dbReference type="EMBL" id="GAU37827.1"/>
    </source>
</evidence>
<dbReference type="Gene3D" id="2.160.20.10">
    <property type="entry name" value="Single-stranded right-handed beta-helix, Pectin lyase-like"/>
    <property type="match status" value="2"/>
</dbReference>
<evidence type="ECO:0000313" key="10">
    <source>
        <dbReference type="Proteomes" id="UP000242715"/>
    </source>
</evidence>
<gene>
    <name evidence="9" type="ORF">TSUD_63900</name>
</gene>
<dbReference type="InterPro" id="IPR000070">
    <property type="entry name" value="Pectinesterase_cat"/>
</dbReference>
<evidence type="ECO:0000256" key="3">
    <source>
        <dbReference type="ARBA" id="ARBA00022512"/>
    </source>
</evidence>
<keyword evidence="3" id="KW-0964">Secreted</keyword>